<feature type="domain" description="TniQ" evidence="1">
    <location>
        <begin position="12"/>
        <end position="145"/>
    </location>
</feature>
<evidence type="ECO:0000313" key="3">
    <source>
        <dbReference type="Proteomes" id="UP001236585"/>
    </source>
</evidence>
<keyword evidence="3" id="KW-1185">Reference proteome</keyword>
<evidence type="ECO:0000313" key="2">
    <source>
        <dbReference type="EMBL" id="WIM89753.1"/>
    </source>
</evidence>
<proteinExistence type="predicted"/>
<dbReference type="Proteomes" id="UP001236585">
    <property type="component" value="Chromosome"/>
</dbReference>
<organism evidence="2 3">
    <name type="scientific">Candidatus Mycobacterium wuenschmannii</name>
    <dbReference type="NCBI Taxonomy" id="3027808"/>
    <lineage>
        <taxon>Bacteria</taxon>
        <taxon>Bacillati</taxon>
        <taxon>Actinomycetota</taxon>
        <taxon>Actinomycetes</taxon>
        <taxon>Mycobacteriales</taxon>
        <taxon>Mycobacteriaceae</taxon>
        <taxon>Mycobacterium</taxon>
    </lineage>
</organism>
<sequence length="368" mass="39908">MTTISGVRRTFPLRVTPVAGEALDSWLEFIAYRHHTPPATILRYCGIQPQVFLHSWLVRPDTAQVERLAAVTGTQPDQLIAGTLHSYVGIETDGRARTARPRPSAWGWRASSRLCPHCLADSGGRWQIAWRLNWSFACLAHHRLLVESCPHCGGRLRWGTLLAREVPTPGRCARAYLDRVRQTAASCSADLTQASGLSLAAAHPAINAQRVIDTLLSRGPVGLPLYRDSQTTRGQILRDIKIIARWAIYNATTAELGRCGIDDLVRELGRANVHRWSNVAVNSSSVSVNPMAAEAAIGLIIATNIVSAPNRGAAARELARLMRSARTADRHCAIPGRAALTAPLRHVHATAHDSVTVDLAEATTAGPS</sequence>
<dbReference type="Pfam" id="PF06527">
    <property type="entry name" value="TniQ"/>
    <property type="match status" value="1"/>
</dbReference>
<accession>A0ABY8W5R4</accession>
<dbReference type="InterPro" id="IPR009492">
    <property type="entry name" value="TniQ"/>
</dbReference>
<gene>
    <name evidence="2" type="ORF">PT015_10175</name>
</gene>
<dbReference type="EMBL" id="CP126981">
    <property type="protein sequence ID" value="WIM89753.1"/>
    <property type="molecule type" value="Genomic_DNA"/>
</dbReference>
<name>A0ABY8W5R4_9MYCO</name>
<protein>
    <submittedName>
        <fullName evidence="2">TniQ family protein</fullName>
    </submittedName>
</protein>
<reference evidence="2 3" key="1">
    <citation type="journal article" date="2023" name="Microbiol. Resour. Announc.">
        <title>Complete Genome Sequence of Mycobacterium wuenschmanii, a novel Nontuberculous Mycobacterium Isolated from a captive population of Amazon Milk Frogs.</title>
        <authorList>
            <person name="Hicks J."/>
            <person name="Zeineldin M."/>
            <person name="Ward H."/>
            <person name="Wuenschmann A."/>
            <person name="Camp P."/>
            <person name="Farrell D."/>
            <person name="Lehman K."/>
            <person name="Thacker T."/>
            <person name="Cuthbert E."/>
        </authorList>
    </citation>
    <scope>NUCLEOTIDE SEQUENCE [LARGE SCALE GENOMIC DNA]</scope>
    <source>
        <strain evidence="2 3">Wuenschmanii</strain>
    </source>
</reference>
<evidence type="ECO:0000259" key="1">
    <source>
        <dbReference type="Pfam" id="PF06527"/>
    </source>
</evidence>
<dbReference type="RefSeq" id="WP_285190491.1">
    <property type="nucleotide sequence ID" value="NZ_CP126981.1"/>
</dbReference>